<reference evidence="8" key="1">
    <citation type="submission" date="2019-08" db="EMBL/GenBank/DDBJ databases">
        <title>The improved chromosome-level genome for the pearl oyster Pinctada fucata martensii using PacBio sequencing and Hi-C.</title>
        <authorList>
            <person name="Zheng Z."/>
        </authorList>
    </citation>
    <scope>NUCLEOTIDE SEQUENCE</scope>
    <source>
        <strain evidence="8">ZZ-2019</strain>
        <tissue evidence="8">Adductor muscle</tissue>
    </source>
</reference>
<dbReference type="GO" id="GO:0005737">
    <property type="term" value="C:cytoplasm"/>
    <property type="evidence" value="ECO:0007669"/>
    <property type="project" value="UniProtKB-SubCell"/>
</dbReference>
<dbReference type="Proteomes" id="UP001186944">
    <property type="component" value="Unassembled WGS sequence"/>
</dbReference>
<sequence length="457" mass="51489">MAQPQGGYSPIQKWLQIYTQDCVYKAIGKTYTRDNAACVTQMIADGQGMEVLDEIKKFSSNSGAIDRKALLFALALCAKSTSQDLKSKAGFGSSIRKSVQRWYNQEEPIQFVKLVTRYMSYESWSHRDVLRVVHPRGNTDSTSLILKYLIQGLEETKKEFNKPEASEEIQSLLGVVEDLHRVKHTSDEHEAARLIEKHSLKIEHVQTKFLHSKEILDALVSSMQLSELLENLHYFAMSGYLEDSYKGCKDVIDMVKNEASLKEQNVQPIEVLIATRRYEYGIGKAGKKMTWNINPSLVSALNSAFDSCLKNNVKSTNKSFLIAARVGSNKKKTHCRGCVSLSSLMATAVMAVSLAKKEDKVDLVYFTDKVTHIALSADTKMQNLCDELASQALIAETLFEEKPPDPCDMSCPIRWALDNKKKVDAFLTIVDTRDSGKVMVSETLQQYRREMKLPNTK</sequence>
<keyword evidence="5" id="KW-0694">RNA-binding</keyword>
<dbReference type="InterPro" id="IPR037214">
    <property type="entry name" value="TROVE_dom_sf"/>
</dbReference>
<dbReference type="Gene3D" id="3.40.50.410">
    <property type="entry name" value="von Willebrand factor, type A domain"/>
    <property type="match status" value="1"/>
</dbReference>
<dbReference type="SUPFAM" id="SSF53300">
    <property type="entry name" value="vWA-like"/>
    <property type="match status" value="1"/>
</dbReference>
<feature type="domain" description="TROVE" evidence="7">
    <location>
        <begin position="1"/>
        <end position="318"/>
    </location>
</feature>
<proteinExistence type="inferred from homology"/>
<dbReference type="InterPro" id="IPR040322">
    <property type="entry name" value="TROVE2"/>
</dbReference>
<keyword evidence="9" id="KW-1185">Reference proteome</keyword>
<evidence type="ECO:0000256" key="4">
    <source>
        <dbReference type="ARBA" id="ARBA00022723"/>
    </source>
</evidence>
<dbReference type="PANTHER" id="PTHR14202">
    <property type="entry name" value="60 KDA RIBONUCLEOPROTEIN SSA/RO"/>
    <property type="match status" value="1"/>
</dbReference>
<dbReference type="Pfam" id="PF25045">
    <property type="entry name" value="vWA_Ro60"/>
    <property type="match status" value="1"/>
</dbReference>
<comment type="caution">
    <text evidence="8">The sequence shown here is derived from an EMBL/GenBank/DDBJ whole genome shotgun (WGS) entry which is preliminary data.</text>
</comment>
<evidence type="ECO:0000256" key="1">
    <source>
        <dbReference type="ARBA" id="ARBA00004496"/>
    </source>
</evidence>
<dbReference type="SUPFAM" id="SSF140864">
    <property type="entry name" value="TROVE domain-like"/>
    <property type="match status" value="1"/>
</dbReference>
<dbReference type="InterPro" id="IPR036465">
    <property type="entry name" value="vWFA_dom_sf"/>
</dbReference>
<evidence type="ECO:0000313" key="9">
    <source>
        <dbReference type="Proteomes" id="UP001186944"/>
    </source>
</evidence>
<evidence type="ECO:0000256" key="2">
    <source>
        <dbReference type="ARBA" id="ARBA00007814"/>
    </source>
</evidence>
<dbReference type="AlphaFoldDB" id="A0AA88XML4"/>
<protein>
    <recommendedName>
        <fullName evidence="7">TROVE domain-containing protein</fullName>
    </recommendedName>
</protein>
<dbReference type="GO" id="GO:0046872">
    <property type="term" value="F:metal ion binding"/>
    <property type="evidence" value="ECO:0007669"/>
    <property type="project" value="UniProtKB-KW"/>
</dbReference>
<evidence type="ECO:0000313" key="8">
    <source>
        <dbReference type="EMBL" id="KAK3088190.1"/>
    </source>
</evidence>
<gene>
    <name evidence="8" type="ORF">FSP39_015942</name>
</gene>
<name>A0AA88XML4_PINIB</name>
<dbReference type="Pfam" id="PF05731">
    <property type="entry name" value="TROVE"/>
    <property type="match status" value="1"/>
</dbReference>
<dbReference type="InterPro" id="IPR008858">
    <property type="entry name" value="TROVE_dom"/>
</dbReference>
<evidence type="ECO:0000256" key="6">
    <source>
        <dbReference type="ARBA" id="ARBA00023274"/>
    </source>
</evidence>
<evidence type="ECO:0000256" key="5">
    <source>
        <dbReference type="ARBA" id="ARBA00022884"/>
    </source>
</evidence>
<dbReference type="PANTHER" id="PTHR14202:SF0">
    <property type="entry name" value="RNA-BINDING PROTEIN RO60"/>
    <property type="match status" value="1"/>
</dbReference>
<dbReference type="PROSITE" id="PS50988">
    <property type="entry name" value="TROVE"/>
    <property type="match status" value="1"/>
</dbReference>
<dbReference type="GO" id="GO:0003723">
    <property type="term" value="F:RNA binding"/>
    <property type="evidence" value="ECO:0007669"/>
    <property type="project" value="UniProtKB-KW"/>
</dbReference>
<comment type="subcellular location">
    <subcellularLocation>
        <location evidence="1">Cytoplasm</location>
    </subcellularLocation>
</comment>
<accession>A0AA88XML4</accession>
<dbReference type="GO" id="GO:1990904">
    <property type="term" value="C:ribonucleoprotein complex"/>
    <property type="evidence" value="ECO:0007669"/>
    <property type="project" value="UniProtKB-KW"/>
</dbReference>
<dbReference type="InterPro" id="IPR056800">
    <property type="entry name" value="vWA_Ro60"/>
</dbReference>
<organism evidence="8 9">
    <name type="scientific">Pinctada imbricata</name>
    <name type="common">Atlantic pearl-oyster</name>
    <name type="synonym">Pinctada martensii</name>
    <dbReference type="NCBI Taxonomy" id="66713"/>
    <lineage>
        <taxon>Eukaryota</taxon>
        <taxon>Metazoa</taxon>
        <taxon>Spiralia</taxon>
        <taxon>Lophotrochozoa</taxon>
        <taxon>Mollusca</taxon>
        <taxon>Bivalvia</taxon>
        <taxon>Autobranchia</taxon>
        <taxon>Pteriomorphia</taxon>
        <taxon>Pterioida</taxon>
        <taxon>Pterioidea</taxon>
        <taxon>Pteriidae</taxon>
        <taxon>Pinctada</taxon>
    </lineage>
</organism>
<dbReference type="EMBL" id="VSWD01000011">
    <property type="protein sequence ID" value="KAK3088190.1"/>
    <property type="molecule type" value="Genomic_DNA"/>
</dbReference>
<evidence type="ECO:0000259" key="7">
    <source>
        <dbReference type="PROSITE" id="PS50988"/>
    </source>
</evidence>
<keyword evidence="3" id="KW-0963">Cytoplasm</keyword>
<evidence type="ECO:0000256" key="3">
    <source>
        <dbReference type="ARBA" id="ARBA00022490"/>
    </source>
</evidence>
<comment type="similarity">
    <text evidence="2">Belongs to the Ro 60 kDa family.</text>
</comment>
<keyword evidence="4" id="KW-0479">Metal-binding</keyword>
<keyword evidence="6" id="KW-0687">Ribonucleoprotein</keyword>